<dbReference type="GeneID" id="9474294"/>
<evidence type="ECO:0000313" key="2">
    <source>
        <dbReference type="EMBL" id="EEY62318.1"/>
    </source>
</evidence>
<sequence length="159" mass="18553">MSERTNSIQQKYLPSRKRPWARYGFRMDETIGAGRSAYMDVQLKGPDDELEEKAPIPITTDAKPKLHMVGAKAPKRRTPPQLVGLKQQERKPSCRKVERFMDRSDKSCNQQSIRLKQGIKWTGQLHMREQFDHYTRKATLVNADRGWDAMEPHKSLKQF</sequence>
<proteinExistence type="predicted"/>
<evidence type="ECO:0000256" key="1">
    <source>
        <dbReference type="SAM" id="MobiDB-lite"/>
    </source>
</evidence>
<dbReference type="EMBL" id="DS028149">
    <property type="protein sequence ID" value="EEY62318.1"/>
    <property type="molecule type" value="Genomic_DNA"/>
</dbReference>
<dbReference type="InParanoid" id="D0NNZ7"/>
<protein>
    <submittedName>
        <fullName evidence="2">Uncharacterized protein</fullName>
    </submittedName>
</protein>
<dbReference type="KEGG" id="pif:PITG_14263"/>
<dbReference type="AlphaFoldDB" id="D0NNZ7"/>
<feature type="region of interest" description="Disordered" evidence="1">
    <location>
        <begin position="48"/>
        <end position="95"/>
    </location>
</feature>
<organism evidence="2 3">
    <name type="scientific">Phytophthora infestans (strain T30-4)</name>
    <name type="common">Potato late blight agent</name>
    <dbReference type="NCBI Taxonomy" id="403677"/>
    <lineage>
        <taxon>Eukaryota</taxon>
        <taxon>Sar</taxon>
        <taxon>Stramenopiles</taxon>
        <taxon>Oomycota</taxon>
        <taxon>Peronosporomycetes</taxon>
        <taxon>Peronosporales</taxon>
        <taxon>Peronosporaceae</taxon>
        <taxon>Phytophthora</taxon>
    </lineage>
</organism>
<name>D0NNZ7_PHYIT</name>
<dbReference type="Proteomes" id="UP000006643">
    <property type="component" value="Unassembled WGS sequence"/>
</dbReference>
<reference evidence="2" key="1">
    <citation type="submission" date="2006-10" db="EMBL/GenBank/DDBJ databases">
        <title>Annotation of Phytophthora infestans T30-4.</title>
        <authorList>
            <consortium name="The Broad Institute Genome Sequencing Platform"/>
            <person name="Nusbaum C."/>
            <person name="Haas B."/>
            <person name="Kamoun S."/>
            <person name="Fry W."/>
            <person name="Judelson H."/>
            <person name="Ristaino J."/>
            <person name="Govers F."/>
            <person name="Whisson S."/>
            <person name="Birch P."/>
            <person name="Birren B."/>
            <person name="Lander E."/>
            <person name="Galagan J."/>
            <person name="Zody M."/>
            <person name="Devon K."/>
            <person name="O'Neil K."/>
            <person name="Zembek L."/>
            <person name="Anderson S."/>
            <person name="Jaffe D."/>
            <person name="Butler J."/>
            <person name="Alvarez P."/>
            <person name="Gnerre S."/>
            <person name="Grabherr M."/>
            <person name="Mauceli E."/>
            <person name="Brockman W."/>
            <person name="Young S."/>
            <person name="LaButti K."/>
            <person name="Sykes S."/>
            <person name="DeCaprio D."/>
            <person name="Crawford M."/>
            <person name="Koehrsen M."/>
            <person name="Engels R."/>
            <person name="Montgomery P."/>
            <person name="Pearson M."/>
            <person name="Howarth C."/>
            <person name="Larson L."/>
            <person name="White J."/>
            <person name="O'Leary S."/>
            <person name="Kodira C."/>
            <person name="Zeng Q."/>
            <person name="Yandava C."/>
            <person name="Alvarado L."/>
        </authorList>
    </citation>
    <scope>NUCLEOTIDE SEQUENCE</scope>
    <source>
        <strain evidence="2">T30-4</strain>
    </source>
</reference>
<dbReference type="VEuPathDB" id="FungiDB:PITG_14263"/>
<accession>D0NNZ7</accession>
<dbReference type="RefSeq" id="XP_002899349.1">
    <property type="nucleotide sequence ID" value="XM_002899303.1"/>
</dbReference>
<evidence type="ECO:0000313" key="3">
    <source>
        <dbReference type="Proteomes" id="UP000006643"/>
    </source>
</evidence>
<dbReference type="HOGENOM" id="CLU_1664141_0_0_1"/>
<gene>
    <name evidence="2" type="ORF">PITG_14263</name>
</gene>
<keyword evidence="3" id="KW-1185">Reference proteome</keyword>